<dbReference type="GO" id="GO:0050152">
    <property type="term" value="F:omega-amidase activity"/>
    <property type="evidence" value="ECO:0007669"/>
    <property type="project" value="TreeGrafter"/>
</dbReference>
<name>A0A2H4VE53_9EURY</name>
<dbReference type="Gene3D" id="3.60.110.10">
    <property type="entry name" value="Carbon-nitrogen hydrolase"/>
    <property type="match status" value="1"/>
</dbReference>
<dbReference type="FunFam" id="3.60.110.10:FF:000002">
    <property type="entry name" value="Nitrilase family member 2"/>
    <property type="match status" value="1"/>
</dbReference>
<dbReference type="GeneID" id="35122016"/>
<accession>A0A2H4VE53</accession>
<feature type="domain" description="CN hydrolase" evidence="2">
    <location>
        <begin position="5"/>
        <end position="249"/>
    </location>
</feature>
<evidence type="ECO:0000259" key="2">
    <source>
        <dbReference type="PROSITE" id="PS50263"/>
    </source>
</evidence>
<evidence type="ECO:0000313" key="3">
    <source>
        <dbReference type="EMBL" id="AUB56383.1"/>
    </source>
</evidence>
<dbReference type="OrthoDB" id="41015at2157"/>
<evidence type="ECO:0000256" key="1">
    <source>
        <dbReference type="ARBA" id="ARBA00022801"/>
    </source>
</evidence>
<reference evidence="3 4" key="1">
    <citation type="submission" date="2016-10" db="EMBL/GenBank/DDBJ databases">
        <title>Comparative genomics between deep and shallow subseafloor isolates.</title>
        <authorList>
            <person name="Ishii S."/>
            <person name="Miller J.R."/>
            <person name="Sutton G."/>
            <person name="Suzuki S."/>
            <person name="Methe B."/>
            <person name="Inagaki F."/>
            <person name="Imachi H."/>
        </authorList>
    </citation>
    <scope>NUCLEOTIDE SEQUENCE [LARGE SCALE GENOMIC DNA]</scope>
    <source>
        <strain evidence="3 4">MO-MB1</strain>
    </source>
</reference>
<organism evidence="3 4">
    <name type="scientific">Methanobacterium subterraneum</name>
    <dbReference type="NCBI Taxonomy" id="59277"/>
    <lineage>
        <taxon>Archaea</taxon>
        <taxon>Methanobacteriati</taxon>
        <taxon>Methanobacteriota</taxon>
        <taxon>Methanomada group</taxon>
        <taxon>Methanobacteria</taxon>
        <taxon>Methanobacteriales</taxon>
        <taxon>Methanobacteriaceae</taxon>
        <taxon>Methanobacterium</taxon>
    </lineage>
</organism>
<dbReference type="AlphaFoldDB" id="A0A2H4VE53"/>
<protein>
    <submittedName>
        <fullName evidence="3">Carbon-nitrogen hydrolase</fullName>
    </submittedName>
</protein>
<evidence type="ECO:0000313" key="4">
    <source>
        <dbReference type="Proteomes" id="UP000232806"/>
    </source>
</evidence>
<dbReference type="InterPro" id="IPR003010">
    <property type="entry name" value="C-N_Hydrolase"/>
</dbReference>
<dbReference type="PROSITE" id="PS50263">
    <property type="entry name" value="CN_HYDROLASE"/>
    <property type="match status" value="1"/>
</dbReference>
<dbReference type="RefSeq" id="WP_100906358.1">
    <property type="nucleotide sequence ID" value="NZ_CP017766.1"/>
</dbReference>
<dbReference type="PANTHER" id="PTHR23088:SF30">
    <property type="entry name" value="OMEGA-AMIDASE NIT2"/>
    <property type="match status" value="1"/>
</dbReference>
<dbReference type="EMBL" id="CP017766">
    <property type="protein sequence ID" value="AUB56383.1"/>
    <property type="molecule type" value="Genomic_DNA"/>
</dbReference>
<gene>
    <name evidence="3" type="ORF">BK007_10390</name>
</gene>
<dbReference type="Pfam" id="PF00795">
    <property type="entry name" value="CN_hydrolase"/>
    <property type="match status" value="1"/>
</dbReference>
<dbReference type="SUPFAM" id="SSF56317">
    <property type="entry name" value="Carbon-nitrogen hydrolase"/>
    <property type="match status" value="1"/>
</dbReference>
<proteinExistence type="predicted"/>
<keyword evidence="1 3" id="KW-0378">Hydrolase</keyword>
<dbReference type="CDD" id="cd07572">
    <property type="entry name" value="nit"/>
    <property type="match status" value="1"/>
</dbReference>
<dbReference type="InterPro" id="IPR045254">
    <property type="entry name" value="Nit1/2_C-N_Hydrolase"/>
</dbReference>
<dbReference type="GO" id="GO:0006541">
    <property type="term" value="P:glutamine metabolic process"/>
    <property type="evidence" value="ECO:0007669"/>
    <property type="project" value="TreeGrafter"/>
</dbReference>
<dbReference type="Proteomes" id="UP000232806">
    <property type="component" value="Chromosome"/>
</dbReference>
<dbReference type="GO" id="GO:0006528">
    <property type="term" value="P:asparagine metabolic process"/>
    <property type="evidence" value="ECO:0007669"/>
    <property type="project" value="TreeGrafter"/>
</dbReference>
<dbReference type="PANTHER" id="PTHR23088">
    <property type="entry name" value="NITRILASE-RELATED"/>
    <property type="match status" value="1"/>
</dbReference>
<dbReference type="GO" id="GO:0006107">
    <property type="term" value="P:oxaloacetate metabolic process"/>
    <property type="evidence" value="ECO:0007669"/>
    <property type="project" value="TreeGrafter"/>
</dbReference>
<dbReference type="InterPro" id="IPR036526">
    <property type="entry name" value="C-N_Hydrolase_sf"/>
</dbReference>
<sequence length="276" mass="30788">MGDNFTVALCQMKVVEDKAQNIEHALSMIIEAASQSDLVILPEMWNCPYQTTLFPEYAEEKEKSPTLNAISGAAKREDVYIVAGSIPEKHEGKIYNSSFIFNPQGEIMDVHRKVHLFDIDVPGKISFKESETLTAGNQITVVDTPLCRIGICICYDIRFSELLRLMALEGAQIIIVPGAFNMTTGPAHWKPLIQVRAVDNQVFMAAISPARDYDASYVAYGHSMVADPWGSILKEAGTGEEIIYAPIDLDIIPKIRQELPILKNRRTDLYQIIGKE</sequence>